<dbReference type="InterPro" id="IPR032675">
    <property type="entry name" value="LRR_dom_sf"/>
</dbReference>
<proteinExistence type="predicted"/>
<keyword evidence="2" id="KW-1185">Reference proteome</keyword>
<dbReference type="Gene3D" id="3.80.10.10">
    <property type="entry name" value="Ribonuclease Inhibitor"/>
    <property type="match status" value="1"/>
</dbReference>
<evidence type="ECO:0000313" key="2">
    <source>
        <dbReference type="Proteomes" id="UP000237347"/>
    </source>
</evidence>
<name>A0AAW0LTE6_QUESU</name>
<dbReference type="AlphaFoldDB" id="A0AAW0LTE6"/>
<sequence length="142" mass="16037">MTYIARQFFMGKVSKYSIILQLLKYLNLSHNQINGEIPNSPMFLSTLAIDLSSKNLKGRYLVYPPRVIIGKIFLCITLQIQLMRRSSNVTCNSKKKRAMQSFKALTNPSNRLLNVTTLESLVPLLKLEGVELCTKLLGGQCV</sequence>
<reference evidence="1 2" key="1">
    <citation type="journal article" date="2018" name="Sci. Data">
        <title>The draft genome sequence of cork oak.</title>
        <authorList>
            <person name="Ramos A.M."/>
            <person name="Usie A."/>
            <person name="Barbosa P."/>
            <person name="Barros P.M."/>
            <person name="Capote T."/>
            <person name="Chaves I."/>
            <person name="Simoes F."/>
            <person name="Abreu I."/>
            <person name="Carrasquinho I."/>
            <person name="Faro C."/>
            <person name="Guimaraes J.B."/>
            <person name="Mendonca D."/>
            <person name="Nobrega F."/>
            <person name="Rodrigues L."/>
            <person name="Saibo N.J.M."/>
            <person name="Varela M.C."/>
            <person name="Egas C."/>
            <person name="Matos J."/>
            <person name="Miguel C.M."/>
            <person name="Oliveira M.M."/>
            <person name="Ricardo C.P."/>
            <person name="Goncalves S."/>
        </authorList>
    </citation>
    <scope>NUCLEOTIDE SEQUENCE [LARGE SCALE GENOMIC DNA]</scope>
    <source>
        <strain evidence="2">cv. HL8</strain>
    </source>
</reference>
<dbReference type="EMBL" id="PKMF04000053">
    <property type="protein sequence ID" value="KAK7854575.1"/>
    <property type="molecule type" value="Genomic_DNA"/>
</dbReference>
<dbReference type="PROSITE" id="PS51450">
    <property type="entry name" value="LRR"/>
    <property type="match status" value="1"/>
</dbReference>
<evidence type="ECO:0000313" key="1">
    <source>
        <dbReference type="EMBL" id="KAK7854575.1"/>
    </source>
</evidence>
<dbReference type="Proteomes" id="UP000237347">
    <property type="component" value="Unassembled WGS sequence"/>
</dbReference>
<gene>
    <name evidence="1" type="ORF">CFP56_031442</name>
</gene>
<accession>A0AAW0LTE6</accession>
<comment type="caution">
    <text evidence="1">The sequence shown here is derived from an EMBL/GenBank/DDBJ whole genome shotgun (WGS) entry which is preliminary data.</text>
</comment>
<dbReference type="InterPro" id="IPR001611">
    <property type="entry name" value="Leu-rich_rpt"/>
</dbReference>
<protein>
    <submittedName>
        <fullName evidence="1">Uncharacterized protein</fullName>
    </submittedName>
</protein>
<organism evidence="1 2">
    <name type="scientific">Quercus suber</name>
    <name type="common">Cork oak</name>
    <dbReference type="NCBI Taxonomy" id="58331"/>
    <lineage>
        <taxon>Eukaryota</taxon>
        <taxon>Viridiplantae</taxon>
        <taxon>Streptophyta</taxon>
        <taxon>Embryophyta</taxon>
        <taxon>Tracheophyta</taxon>
        <taxon>Spermatophyta</taxon>
        <taxon>Magnoliopsida</taxon>
        <taxon>eudicotyledons</taxon>
        <taxon>Gunneridae</taxon>
        <taxon>Pentapetalae</taxon>
        <taxon>rosids</taxon>
        <taxon>fabids</taxon>
        <taxon>Fagales</taxon>
        <taxon>Fagaceae</taxon>
        <taxon>Quercus</taxon>
    </lineage>
</organism>